<evidence type="ECO:0000256" key="2">
    <source>
        <dbReference type="ARBA" id="ARBA00022448"/>
    </source>
</evidence>
<dbReference type="InterPro" id="IPR013525">
    <property type="entry name" value="ABC2_TM"/>
</dbReference>
<evidence type="ECO:0000256" key="3">
    <source>
        <dbReference type="ARBA" id="ARBA00022692"/>
    </source>
</evidence>
<accession>A0A830HRD5</accession>
<dbReference type="InterPro" id="IPR003439">
    <property type="entry name" value="ABC_transporter-like_ATP-bd"/>
</dbReference>
<gene>
    <name evidence="8" type="ORF">PPROV_000825300</name>
</gene>
<dbReference type="Gene3D" id="3.40.50.300">
    <property type="entry name" value="P-loop containing nucleotide triphosphate hydrolases"/>
    <property type="match status" value="1"/>
</dbReference>
<protein>
    <recommendedName>
        <fullName evidence="7">ABC transporter domain-containing protein</fullName>
    </recommendedName>
</protein>
<proteinExistence type="predicted"/>
<dbReference type="GO" id="GO:0140359">
    <property type="term" value="F:ABC-type transporter activity"/>
    <property type="evidence" value="ECO:0007669"/>
    <property type="project" value="InterPro"/>
</dbReference>
<evidence type="ECO:0000256" key="4">
    <source>
        <dbReference type="ARBA" id="ARBA00022989"/>
    </source>
</evidence>
<dbReference type="InterPro" id="IPR027417">
    <property type="entry name" value="P-loop_NTPase"/>
</dbReference>
<feature type="transmembrane region" description="Helical" evidence="6">
    <location>
        <begin position="899"/>
        <end position="920"/>
    </location>
</feature>
<reference evidence="8" key="1">
    <citation type="submission" date="2020-10" db="EMBL/GenBank/DDBJ databases">
        <title>Unveiling of a novel bifunctional photoreceptor, Dualchrome1, isolated from a cosmopolitan green alga.</title>
        <authorList>
            <person name="Suzuki S."/>
            <person name="Kawachi M."/>
        </authorList>
    </citation>
    <scope>NUCLEOTIDE SEQUENCE</scope>
    <source>
        <strain evidence="8">NIES 2893</strain>
    </source>
</reference>
<keyword evidence="5 6" id="KW-0472">Membrane</keyword>
<sequence>MPYQPRHSARVSYHNGTDGALRDAVRDAVEDANRAVDAVRAAAEEFGSLFDGPITWWAHFYSALSYHLRHADGDATNQSHKAFWRSENSFLFFERNGERVTTRLGPGYLVAVPMDLLNGTTKHGVWGSTHIGLQIRVKGNLNAEKWAPWADLFTAGFAEREPEPFANPSYDVDDDEMAMDDGVGVVADDGAAGAPQAGQSVRDDYNIRQTRSGKSFQVRVQFYGKQVHFGCHDTLDDARRERDRALKFLRQAAAQAALDALGTSSTSYANHVLAKYGAPSSSSPDVAQPFSNLFSKQFSNLFSKQFGIGVPPLAPRVDVSNQFVIGVPPLAPRVDDTSGTYMIYLIHRRTIECSCERRELSSVTLPRLHSWRYEQKQQNMQLSYLELPEDPQYNSRVILNNVSGRATPGKMLTVTGPHGSGQEELMMILAKQSLPGLSQGDVTLNAVSINSCPDFYRKIGFLLMEGGDLPIMGGLTPEEQVAFSARLRLNATDAFRKGRVEKALQFMGISGERQTTPIDQLSEVMKRRTALAVELVTYPPVLLVHDITEGLDSSESYHMMESLQKMSAHITVIVSVDANEIGDCYNVLDDLYMLAAGRLAYYGGKEKLGMFIKKMGQELPPETNPGDFFIHLIDDSYEEHDEKLVDRMIGTTYQVDLPRRMNARDHLVVPLMRDYAARPVDAEPLTIFEEITTLSARFAKDNFLNPSKYPSQIMMTLLLGILIGTYFLHMDHDMLKSNAEQIARLCFTVVLMAITFTVRPLGFRILDEKPVIMRELRAGFYSPMSYYIIQNAVTLFECFFFVLLLVCIMMGIPGLIERSPEIGDSVTAFYPSGCNPTLDAYCVKKTYIKPGSGDAECRQSCEAIVQGAPGACDDIASKGITVVVCPEETYAAETVFRHILVIMFAAYCGSNLTFMLSYIFKNRQQAMMVATGLDFIFLVFCGFLVQQSNVPYMWYWLYYLSHHNYAYRALVDTEIGRRYTSIKTYTSIALPQLGGVTVNAKSVDFPGRFWLKQQGYEGINDIDYWEATLILLAMGIIYRLLAMAFVRYSFLKSNFVYPPARAVVDPTILTA</sequence>
<dbReference type="Pfam" id="PF01061">
    <property type="entry name" value="ABC2_membrane"/>
    <property type="match status" value="2"/>
</dbReference>
<feature type="transmembrane region" description="Helical" evidence="6">
    <location>
        <begin position="742"/>
        <end position="766"/>
    </location>
</feature>
<evidence type="ECO:0000313" key="8">
    <source>
        <dbReference type="EMBL" id="GHP09518.1"/>
    </source>
</evidence>
<dbReference type="PROSITE" id="PS50893">
    <property type="entry name" value="ABC_TRANSPORTER_2"/>
    <property type="match status" value="1"/>
</dbReference>
<dbReference type="GO" id="GO:0005524">
    <property type="term" value="F:ATP binding"/>
    <property type="evidence" value="ECO:0007669"/>
    <property type="project" value="InterPro"/>
</dbReference>
<dbReference type="OrthoDB" id="66620at2759"/>
<evidence type="ECO:0000259" key="7">
    <source>
        <dbReference type="PROSITE" id="PS50893"/>
    </source>
</evidence>
<dbReference type="SUPFAM" id="SSF52540">
    <property type="entry name" value="P-loop containing nucleoside triphosphate hydrolases"/>
    <property type="match status" value="1"/>
</dbReference>
<keyword evidence="9" id="KW-1185">Reference proteome</keyword>
<evidence type="ECO:0000313" key="9">
    <source>
        <dbReference type="Proteomes" id="UP000660262"/>
    </source>
</evidence>
<dbReference type="PANTHER" id="PTHR48041">
    <property type="entry name" value="ABC TRANSPORTER G FAMILY MEMBER 28"/>
    <property type="match status" value="1"/>
</dbReference>
<feature type="transmembrane region" description="Helical" evidence="6">
    <location>
        <begin position="1029"/>
        <end position="1050"/>
    </location>
</feature>
<evidence type="ECO:0000256" key="5">
    <source>
        <dbReference type="ARBA" id="ARBA00023136"/>
    </source>
</evidence>
<dbReference type="InterPro" id="IPR050352">
    <property type="entry name" value="ABCG_transporters"/>
</dbReference>
<feature type="domain" description="ABC transporter" evidence="7">
    <location>
        <begin position="382"/>
        <end position="621"/>
    </location>
</feature>
<evidence type="ECO:0000256" key="1">
    <source>
        <dbReference type="ARBA" id="ARBA00004141"/>
    </source>
</evidence>
<keyword evidence="3 6" id="KW-0812">Transmembrane</keyword>
<comment type="caution">
    <text evidence="8">The sequence shown here is derived from an EMBL/GenBank/DDBJ whole genome shotgun (WGS) entry which is preliminary data.</text>
</comment>
<dbReference type="AlphaFoldDB" id="A0A830HRD5"/>
<keyword evidence="4 6" id="KW-1133">Transmembrane helix</keyword>
<feature type="transmembrane region" description="Helical" evidence="6">
    <location>
        <begin position="786"/>
        <end position="812"/>
    </location>
</feature>
<dbReference type="PANTHER" id="PTHR48041:SF91">
    <property type="entry name" value="ABC TRANSPORTER G FAMILY MEMBER 28"/>
    <property type="match status" value="1"/>
</dbReference>
<name>A0A830HRD5_9CHLO</name>
<dbReference type="Pfam" id="PF00005">
    <property type="entry name" value="ABC_tran"/>
    <property type="match status" value="1"/>
</dbReference>
<dbReference type="GO" id="GO:0016020">
    <property type="term" value="C:membrane"/>
    <property type="evidence" value="ECO:0007669"/>
    <property type="project" value="UniProtKB-SubCell"/>
</dbReference>
<feature type="transmembrane region" description="Helical" evidence="6">
    <location>
        <begin position="713"/>
        <end position="730"/>
    </location>
</feature>
<comment type="subcellular location">
    <subcellularLocation>
        <location evidence="1">Membrane</location>
        <topology evidence="1">Multi-pass membrane protein</topology>
    </subcellularLocation>
</comment>
<evidence type="ECO:0000256" key="6">
    <source>
        <dbReference type="SAM" id="Phobius"/>
    </source>
</evidence>
<keyword evidence="2" id="KW-0813">Transport</keyword>
<dbReference type="EMBL" id="BNJQ01000025">
    <property type="protein sequence ID" value="GHP09518.1"/>
    <property type="molecule type" value="Genomic_DNA"/>
</dbReference>
<dbReference type="GO" id="GO:0016887">
    <property type="term" value="F:ATP hydrolysis activity"/>
    <property type="evidence" value="ECO:0007669"/>
    <property type="project" value="InterPro"/>
</dbReference>
<organism evidence="8 9">
    <name type="scientific">Pycnococcus provasolii</name>
    <dbReference type="NCBI Taxonomy" id="41880"/>
    <lineage>
        <taxon>Eukaryota</taxon>
        <taxon>Viridiplantae</taxon>
        <taxon>Chlorophyta</taxon>
        <taxon>Pseudoscourfieldiophyceae</taxon>
        <taxon>Pseudoscourfieldiales</taxon>
        <taxon>Pycnococcaceae</taxon>
        <taxon>Pycnococcus</taxon>
    </lineage>
</organism>
<dbReference type="Proteomes" id="UP000660262">
    <property type="component" value="Unassembled WGS sequence"/>
</dbReference>